<evidence type="ECO:0000313" key="1">
    <source>
        <dbReference type="EMBL" id="DAE18226.1"/>
    </source>
</evidence>
<proteinExistence type="predicted"/>
<reference evidence="1" key="1">
    <citation type="journal article" date="2021" name="Proc. Natl. Acad. Sci. U.S.A.">
        <title>A Catalog of Tens of Thousands of Viruses from Human Metagenomes Reveals Hidden Associations with Chronic Diseases.</title>
        <authorList>
            <person name="Tisza M.J."/>
            <person name="Buck C.B."/>
        </authorList>
    </citation>
    <scope>NUCLEOTIDE SEQUENCE</scope>
    <source>
        <strain evidence="1">CtdNl2</strain>
    </source>
</reference>
<protein>
    <submittedName>
        <fullName evidence="1">Uncharacterized protein</fullName>
    </submittedName>
</protein>
<accession>A0A8S5QGW4</accession>
<dbReference type="EMBL" id="BK015652">
    <property type="protein sequence ID" value="DAE18226.1"/>
    <property type="molecule type" value="Genomic_DNA"/>
</dbReference>
<organism evidence="1">
    <name type="scientific">Myoviridae sp. ctdNl2</name>
    <dbReference type="NCBI Taxonomy" id="2825140"/>
    <lineage>
        <taxon>Viruses</taxon>
        <taxon>Duplodnaviria</taxon>
        <taxon>Heunggongvirae</taxon>
        <taxon>Uroviricota</taxon>
        <taxon>Caudoviricetes</taxon>
    </lineage>
</organism>
<sequence length="39" mass="4695">MKKALRVILLLVVLNSSIARLINIFKCYMKCYREVCYER</sequence>
<name>A0A8S5QGW4_9CAUD</name>